<dbReference type="Proteomes" id="UP000190285">
    <property type="component" value="Unassembled WGS sequence"/>
</dbReference>
<dbReference type="InterPro" id="IPR001670">
    <property type="entry name" value="ADH_Fe/GldA"/>
</dbReference>
<dbReference type="Pfam" id="PF00465">
    <property type="entry name" value="Fe-ADH"/>
    <property type="match status" value="1"/>
</dbReference>
<name>A0A1T5MP77_9FIRM</name>
<evidence type="ECO:0000259" key="2">
    <source>
        <dbReference type="Pfam" id="PF00465"/>
    </source>
</evidence>
<evidence type="ECO:0000259" key="3">
    <source>
        <dbReference type="Pfam" id="PF25137"/>
    </source>
</evidence>
<dbReference type="EMBL" id="FUZT01000021">
    <property type="protein sequence ID" value="SKC90037.1"/>
    <property type="molecule type" value="Genomic_DNA"/>
</dbReference>
<sequence>MDSTFNVPTKIHFGAGEIENLSQIAKTYGKKCLLVTTENIYPLNELFSKIKGLLTEHGFEVVHFDKVIPNPTTEVVEKGIKILNENNIDFVLSVGGGSSIDTAKIISLLNGLDKIDWKNMFDTYNNPQGTYKSLSPKYIPHIAIPTTAGTGSEVTQAAVISMGEEKNTIFHQDNYSDTAVLDPNLLITLPQKLTASTGFDAFCHAFESYIHSNTSPFGELASLEAIKTIKEYLVKSVENLENVEYRKQLLYAQTLAGIGLSNAGASAPHPLSEIIGGITHISHGEALALVFPEFLRNKYHLNIQKFAKVAKIYDESLNSISDEKAAAKLGDIIENFLKEIGLYYKFEDYNLTDEQFKAIIDCPILGFLPFGTKEELQQIILDSKELR</sequence>
<accession>A0A1T5MP77</accession>
<dbReference type="SUPFAM" id="SSF56796">
    <property type="entry name" value="Dehydroquinate synthase-like"/>
    <property type="match status" value="1"/>
</dbReference>
<dbReference type="OrthoDB" id="9804734at2"/>
<gene>
    <name evidence="4" type="ORF">SAMN02194393_05104</name>
</gene>
<dbReference type="InterPro" id="IPR039697">
    <property type="entry name" value="Alcohol_dehydrogenase_Fe"/>
</dbReference>
<dbReference type="AlphaFoldDB" id="A0A1T5MP77"/>
<dbReference type="InterPro" id="IPR056798">
    <property type="entry name" value="ADH_Fe_C"/>
</dbReference>
<dbReference type="FunFam" id="3.40.50.1970:FF:000003">
    <property type="entry name" value="Alcohol dehydrogenase, iron-containing"/>
    <property type="match status" value="1"/>
</dbReference>
<dbReference type="PANTHER" id="PTHR11496:SF83">
    <property type="entry name" value="HYDROXYACID-OXOACID TRANSHYDROGENASE, MITOCHONDRIAL"/>
    <property type="match status" value="1"/>
</dbReference>
<feature type="domain" description="Alcohol dehydrogenase iron-type/glycerol dehydrogenase GldA" evidence="2">
    <location>
        <begin position="8"/>
        <end position="183"/>
    </location>
</feature>
<evidence type="ECO:0000256" key="1">
    <source>
        <dbReference type="ARBA" id="ARBA00023002"/>
    </source>
</evidence>
<dbReference type="Pfam" id="PF25137">
    <property type="entry name" value="ADH_Fe_C"/>
    <property type="match status" value="1"/>
</dbReference>
<dbReference type="PROSITE" id="PS00913">
    <property type="entry name" value="ADH_IRON_1"/>
    <property type="match status" value="1"/>
</dbReference>
<organism evidence="4 5">
    <name type="scientific">Maledivibacter halophilus</name>
    <dbReference type="NCBI Taxonomy" id="36842"/>
    <lineage>
        <taxon>Bacteria</taxon>
        <taxon>Bacillati</taxon>
        <taxon>Bacillota</taxon>
        <taxon>Clostridia</taxon>
        <taxon>Peptostreptococcales</taxon>
        <taxon>Caminicellaceae</taxon>
        <taxon>Maledivibacter</taxon>
    </lineage>
</organism>
<dbReference type="STRING" id="36842.SAMN02194393_05104"/>
<feature type="domain" description="Fe-containing alcohol dehydrogenase-like C-terminal" evidence="3">
    <location>
        <begin position="194"/>
        <end position="361"/>
    </location>
</feature>
<keyword evidence="1" id="KW-0560">Oxidoreductase</keyword>
<proteinExistence type="predicted"/>
<dbReference type="InterPro" id="IPR018211">
    <property type="entry name" value="ADH_Fe_CS"/>
</dbReference>
<dbReference type="PANTHER" id="PTHR11496">
    <property type="entry name" value="ALCOHOL DEHYDROGENASE"/>
    <property type="match status" value="1"/>
</dbReference>
<keyword evidence="5" id="KW-1185">Reference proteome</keyword>
<dbReference type="Gene3D" id="3.40.50.1970">
    <property type="match status" value="1"/>
</dbReference>
<dbReference type="RefSeq" id="WP_079495695.1">
    <property type="nucleotide sequence ID" value="NZ_FUZT01000021.1"/>
</dbReference>
<reference evidence="4 5" key="1">
    <citation type="submission" date="2017-02" db="EMBL/GenBank/DDBJ databases">
        <authorList>
            <person name="Peterson S.W."/>
        </authorList>
    </citation>
    <scope>NUCLEOTIDE SEQUENCE [LARGE SCALE GENOMIC DNA]</scope>
    <source>
        <strain evidence="4 5">M1</strain>
    </source>
</reference>
<evidence type="ECO:0000313" key="5">
    <source>
        <dbReference type="Proteomes" id="UP000190285"/>
    </source>
</evidence>
<dbReference type="GO" id="GO:0046872">
    <property type="term" value="F:metal ion binding"/>
    <property type="evidence" value="ECO:0007669"/>
    <property type="project" value="InterPro"/>
</dbReference>
<dbReference type="Gene3D" id="1.20.1090.10">
    <property type="entry name" value="Dehydroquinate synthase-like - alpha domain"/>
    <property type="match status" value="1"/>
</dbReference>
<dbReference type="CDD" id="cd08185">
    <property type="entry name" value="Fe-ADH-like"/>
    <property type="match status" value="1"/>
</dbReference>
<protein>
    <submittedName>
        <fullName evidence="4">Alcohol dehydrogenase, class IV</fullName>
    </submittedName>
</protein>
<dbReference type="GO" id="GO:0004022">
    <property type="term" value="F:alcohol dehydrogenase (NAD+) activity"/>
    <property type="evidence" value="ECO:0007669"/>
    <property type="project" value="TreeGrafter"/>
</dbReference>
<evidence type="ECO:0000313" key="4">
    <source>
        <dbReference type="EMBL" id="SKC90037.1"/>
    </source>
</evidence>